<dbReference type="Proteomes" id="UP001454036">
    <property type="component" value="Unassembled WGS sequence"/>
</dbReference>
<comment type="caution">
    <text evidence="1">The sequence shown here is derived from an EMBL/GenBank/DDBJ whole genome shotgun (WGS) entry which is preliminary data.</text>
</comment>
<proteinExistence type="predicted"/>
<protein>
    <submittedName>
        <fullName evidence="1">Uncharacterized protein</fullName>
    </submittedName>
</protein>
<accession>A0AAV3RJC1</accession>
<organism evidence="1 2">
    <name type="scientific">Lithospermum erythrorhizon</name>
    <name type="common">Purple gromwell</name>
    <name type="synonym">Lithospermum officinale var. erythrorhizon</name>
    <dbReference type="NCBI Taxonomy" id="34254"/>
    <lineage>
        <taxon>Eukaryota</taxon>
        <taxon>Viridiplantae</taxon>
        <taxon>Streptophyta</taxon>
        <taxon>Embryophyta</taxon>
        <taxon>Tracheophyta</taxon>
        <taxon>Spermatophyta</taxon>
        <taxon>Magnoliopsida</taxon>
        <taxon>eudicotyledons</taxon>
        <taxon>Gunneridae</taxon>
        <taxon>Pentapetalae</taxon>
        <taxon>asterids</taxon>
        <taxon>lamiids</taxon>
        <taxon>Boraginales</taxon>
        <taxon>Boraginaceae</taxon>
        <taxon>Boraginoideae</taxon>
        <taxon>Lithospermeae</taxon>
        <taxon>Lithospermum</taxon>
    </lineage>
</organism>
<keyword evidence="2" id="KW-1185">Reference proteome</keyword>
<evidence type="ECO:0000313" key="1">
    <source>
        <dbReference type="EMBL" id="GAA0176512.1"/>
    </source>
</evidence>
<dbReference type="AlphaFoldDB" id="A0AAV3RJC1"/>
<sequence length="83" mass="9662">MKNLDNGLVHLKSDSDCVDMVMWVPGVRTLDVYVTHPTKKYVYSLLLGEIYAEIRKMWPKCVLREIDDIEVKRIENIGLLVLE</sequence>
<reference evidence="1 2" key="1">
    <citation type="submission" date="2024-01" db="EMBL/GenBank/DDBJ databases">
        <title>The complete chloroplast genome sequence of Lithospermum erythrorhizon: insights into the phylogenetic relationship among Boraginaceae species and the maternal lineages of purple gromwells.</title>
        <authorList>
            <person name="Okada T."/>
            <person name="Watanabe K."/>
        </authorList>
    </citation>
    <scope>NUCLEOTIDE SEQUENCE [LARGE SCALE GENOMIC DNA]</scope>
</reference>
<gene>
    <name evidence="1" type="ORF">LIER_29489</name>
</gene>
<name>A0AAV3RJC1_LITER</name>
<evidence type="ECO:0000313" key="2">
    <source>
        <dbReference type="Proteomes" id="UP001454036"/>
    </source>
</evidence>
<dbReference type="EMBL" id="BAABME010010175">
    <property type="protein sequence ID" value="GAA0176512.1"/>
    <property type="molecule type" value="Genomic_DNA"/>
</dbReference>